<feature type="compositionally biased region" description="Basic residues" evidence="1">
    <location>
        <begin position="33"/>
        <end position="45"/>
    </location>
</feature>
<accession>A0A7S1F0V1</accession>
<organism evidence="2">
    <name type="scientific">Noctiluca scintillans</name>
    <name type="common">Sea sparkle</name>
    <name type="synonym">Red tide dinoflagellate</name>
    <dbReference type="NCBI Taxonomy" id="2966"/>
    <lineage>
        <taxon>Eukaryota</taxon>
        <taxon>Sar</taxon>
        <taxon>Alveolata</taxon>
        <taxon>Dinophyceae</taxon>
        <taxon>Noctilucales</taxon>
        <taxon>Noctilucaceae</taxon>
        <taxon>Noctiluca</taxon>
    </lineage>
</organism>
<feature type="compositionally biased region" description="Basic and acidic residues" evidence="1">
    <location>
        <begin position="290"/>
        <end position="310"/>
    </location>
</feature>
<feature type="region of interest" description="Disordered" evidence="1">
    <location>
        <begin position="290"/>
        <end position="337"/>
    </location>
</feature>
<proteinExistence type="predicted"/>
<feature type="compositionally biased region" description="Basic residues" evidence="1">
    <location>
        <begin position="55"/>
        <end position="80"/>
    </location>
</feature>
<feature type="region of interest" description="Disordered" evidence="1">
    <location>
        <begin position="368"/>
        <end position="486"/>
    </location>
</feature>
<name>A0A7S1F0V1_NOCSC</name>
<gene>
    <name evidence="2" type="ORF">NSCI0253_LOCUS10242</name>
</gene>
<dbReference type="AlphaFoldDB" id="A0A7S1F0V1"/>
<evidence type="ECO:0000256" key="1">
    <source>
        <dbReference type="SAM" id="MobiDB-lite"/>
    </source>
</evidence>
<evidence type="ECO:0000313" key="2">
    <source>
        <dbReference type="EMBL" id="CAD8835894.1"/>
    </source>
</evidence>
<reference evidence="2" key="1">
    <citation type="submission" date="2021-01" db="EMBL/GenBank/DDBJ databases">
        <authorList>
            <person name="Corre E."/>
            <person name="Pelletier E."/>
            <person name="Niang G."/>
            <person name="Scheremetjew M."/>
            <person name="Finn R."/>
            <person name="Kale V."/>
            <person name="Holt S."/>
            <person name="Cochrane G."/>
            <person name="Meng A."/>
            <person name="Brown T."/>
            <person name="Cohen L."/>
        </authorList>
    </citation>
    <scope>NUCLEOTIDE SEQUENCE</scope>
</reference>
<dbReference type="EMBL" id="HBFQ01014822">
    <property type="protein sequence ID" value="CAD8835894.1"/>
    <property type="molecule type" value="Transcribed_RNA"/>
</dbReference>
<feature type="compositionally biased region" description="Low complexity" evidence="1">
    <location>
        <begin position="389"/>
        <end position="400"/>
    </location>
</feature>
<protein>
    <submittedName>
        <fullName evidence="2">Uncharacterized protein</fullName>
    </submittedName>
</protein>
<feature type="region of interest" description="Disordered" evidence="1">
    <location>
        <begin position="20"/>
        <end position="106"/>
    </location>
</feature>
<sequence>MRDWQRAKWGPRNQLARLRKSWDGPRCSSRSLSRSRRSVGRRRSVGSRDADRERRRSRSGPRGRLPSPKRRSSSSRRRERRPLPPRGWDEGRRALPRRWPQRGACSRDGRFDRGAVKLLPAMGKRDDRDREAHPWQRQRRLSMERRRLRLEDWYLAVQLLLARDSKKTYTADDLEATLTQFLEVEAKKFHITPRLASELFLRGLLRTLWDVDRMLRAMNPGEELTNFAKDPLVLSILRVMAYELMWSPTGQDMAVRGVGDLMDKCTLAMKFEKSWISAAVTRMRDGFEKAHADWDRKREAHRESKLRARDEADDAEGDPHGGAAATTKRRAVSLAPARPRRPRLVMCAAGEEAAAEVEALPDGEVVETRDKAVINPSAKVAEGEQDRTAPLPDADAAQPDHSLNTETAPVDAASKAHQNGDSKPLAKALEEAGVQHEAAPSGAEVSAESTRHASAKLVVTEKDPSDSGKPLVPTETVANDQEEHES</sequence>